<name>A0ABN8HR15_9NEOP</name>
<evidence type="ECO:0000313" key="2">
    <source>
        <dbReference type="Proteomes" id="UP000837857"/>
    </source>
</evidence>
<evidence type="ECO:0000313" key="1">
    <source>
        <dbReference type="EMBL" id="CAH2037039.1"/>
    </source>
</evidence>
<feature type="non-terminal residue" evidence="1">
    <location>
        <position position="1"/>
    </location>
</feature>
<reference evidence="1" key="1">
    <citation type="submission" date="2022-03" db="EMBL/GenBank/DDBJ databases">
        <authorList>
            <person name="Martin H S."/>
        </authorList>
    </citation>
    <scope>NUCLEOTIDE SEQUENCE</scope>
</reference>
<organism evidence="1 2">
    <name type="scientific">Iphiclides podalirius</name>
    <name type="common">scarce swallowtail</name>
    <dbReference type="NCBI Taxonomy" id="110791"/>
    <lineage>
        <taxon>Eukaryota</taxon>
        <taxon>Metazoa</taxon>
        <taxon>Ecdysozoa</taxon>
        <taxon>Arthropoda</taxon>
        <taxon>Hexapoda</taxon>
        <taxon>Insecta</taxon>
        <taxon>Pterygota</taxon>
        <taxon>Neoptera</taxon>
        <taxon>Endopterygota</taxon>
        <taxon>Lepidoptera</taxon>
        <taxon>Glossata</taxon>
        <taxon>Ditrysia</taxon>
        <taxon>Papilionoidea</taxon>
        <taxon>Papilionidae</taxon>
        <taxon>Papilioninae</taxon>
        <taxon>Iphiclides</taxon>
    </lineage>
</organism>
<proteinExistence type="predicted"/>
<dbReference type="Proteomes" id="UP000837857">
    <property type="component" value="Chromosome 10"/>
</dbReference>
<keyword evidence="2" id="KW-1185">Reference proteome</keyword>
<dbReference type="EMBL" id="OW152822">
    <property type="protein sequence ID" value="CAH2037039.1"/>
    <property type="molecule type" value="Genomic_DNA"/>
</dbReference>
<protein>
    <submittedName>
        <fullName evidence="1">Uncharacterized protein</fullName>
    </submittedName>
</protein>
<gene>
    <name evidence="1" type="ORF">IPOD504_LOCUS992</name>
</gene>
<sequence length="127" mass="13311">MDTHASRAPSGLSLGPNGLQCGKRIHEGRAATSKTPSPDSILICAAPSLEISAAPFSRGLSGAQGRRVRTRPAVRALVKGSRELSCGQVRRATLRRIKVTLIRLMTMFYSDAERGAIGPSAGANAEG</sequence>
<accession>A0ABN8HR15</accession>